<evidence type="ECO:0000313" key="8">
    <source>
        <dbReference type="EMBL" id="ORA11653.1"/>
    </source>
</evidence>
<comment type="caution">
    <text evidence="8">The sequence shown here is derived from an EMBL/GenBank/DDBJ whole genome shotgun (WGS) entry which is preliminary data.</text>
</comment>
<evidence type="ECO:0000256" key="1">
    <source>
        <dbReference type="ARBA" id="ARBA00001974"/>
    </source>
</evidence>
<dbReference type="Proteomes" id="UP000192707">
    <property type="component" value="Unassembled WGS sequence"/>
</dbReference>
<keyword evidence="4" id="KW-0274">FAD</keyword>
<dbReference type="InterPro" id="IPR013786">
    <property type="entry name" value="AcylCoA_DH/ox_N"/>
</dbReference>
<keyword evidence="9" id="KW-1185">Reference proteome</keyword>
<dbReference type="EMBL" id="MVHG01000051">
    <property type="protein sequence ID" value="ORA11653.1"/>
    <property type="molecule type" value="Genomic_DNA"/>
</dbReference>
<name>A0A1W9ZC76_MYCAI</name>
<evidence type="ECO:0000259" key="6">
    <source>
        <dbReference type="Pfam" id="PF00441"/>
    </source>
</evidence>
<feature type="domain" description="Acyl-CoA dehydrogenase/oxidase N-terminal" evidence="7">
    <location>
        <begin position="6"/>
        <end position="89"/>
    </location>
</feature>
<dbReference type="GO" id="GO:0050660">
    <property type="term" value="F:flavin adenine dinucleotide binding"/>
    <property type="evidence" value="ECO:0007669"/>
    <property type="project" value="InterPro"/>
</dbReference>
<evidence type="ECO:0000256" key="3">
    <source>
        <dbReference type="ARBA" id="ARBA00022630"/>
    </source>
</evidence>
<gene>
    <name evidence="8" type="ORF">BST14_18225</name>
</gene>
<keyword evidence="3" id="KW-0285">Flavoprotein</keyword>
<dbReference type="PANTHER" id="PTHR43884">
    <property type="entry name" value="ACYL-COA DEHYDROGENASE"/>
    <property type="match status" value="1"/>
</dbReference>
<dbReference type="SUPFAM" id="SSF47203">
    <property type="entry name" value="Acyl-CoA dehydrogenase C-terminal domain-like"/>
    <property type="match status" value="1"/>
</dbReference>
<dbReference type="InterPro" id="IPR036250">
    <property type="entry name" value="AcylCo_DH-like_C"/>
</dbReference>
<evidence type="ECO:0000256" key="2">
    <source>
        <dbReference type="ARBA" id="ARBA00009347"/>
    </source>
</evidence>
<dbReference type="GO" id="GO:0003995">
    <property type="term" value="F:acyl-CoA dehydrogenase activity"/>
    <property type="evidence" value="ECO:0007669"/>
    <property type="project" value="TreeGrafter"/>
</dbReference>
<dbReference type="InterPro" id="IPR009100">
    <property type="entry name" value="AcylCoA_DH/oxidase_NM_dom_sf"/>
</dbReference>
<organism evidence="8 9">
    <name type="scientific">Mycobacterium arosiense ATCC BAA-1401 = DSM 45069</name>
    <dbReference type="NCBI Taxonomy" id="1265311"/>
    <lineage>
        <taxon>Bacteria</taxon>
        <taxon>Bacillati</taxon>
        <taxon>Actinomycetota</taxon>
        <taxon>Actinomycetes</taxon>
        <taxon>Mycobacteriales</taxon>
        <taxon>Mycobacteriaceae</taxon>
        <taxon>Mycobacterium</taxon>
        <taxon>Mycobacterium avium complex (MAC)</taxon>
    </lineage>
</organism>
<reference evidence="8 9" key="1">
    <citation type="submission" date="2016-12" db="EMBL/GenBank/DDBJ databases">
        <title>The new phylogeny of genus Mycobacterium.</title>
        <authorList>
            <person name="Tortoli E."/>
            <person name="Trovato A."/>
            <person name="Cirillo D.M."/>
        </authorList>
    </citation>
    <scope>NUCLEOTIDE SEQUENCE [LARGE SCALE GENOMIC DNA]</scope>
    <source>
        <strain evidence="8 9">DSM 45069</strain>
    </source>
</reference>
<protein>
    <recommendedName>
        <fullName evidence="10">Acyl-CoA dehydrogenase</fullName>
    </recommendedName>
</protein>
<dbReference type="PANTHER" id="PTHR43884:SF20">
    <property type="entry name" value="ACYL-COA DEHYDROGENASE FADE28"/>
    <property type="match status" value="1"/>
</dbReference>
<evidence type="ECO:0000256" key="4">
    <source>
        <dbReference type="ARBA" id="ARBA00022827"/>
    </source>
</evidence>
<dbReference type="Pfam" id="PF02771">
    <property type="entry name" value="Acyl-CoA_dh_N"/>
    <property type="match status" value="1"/>
</dbReference>
<sequence length="339" mass="35692">MELALSEEQIAVQEVFGSLFEKSKAIELARSADPPGFDVRLWRTMCEMGAPGIAIAEASGGAGAGLVDAALVCEQVGRHIAPVPYVDSWVAARLLASADLSQPLAEVLSGSVLTTLSLRAAQAGTWKMVPSGAVAQRVIGMTGDDLVVVGPAGPPPGLPNLADLPVADWSAEGAEITVIATGQAAAATYERARDEWRVLTSAQLVGIAAAALQIGVAYVKDRTQFGAPLGSFQSIAHHLADCQAAVDGARLLCQEAAWALDQRTPEAESLAAMAFYFSAQTAEAVARWSLHFHGGYGFMLEYDVQLFYRRAKALSLLDGDRQGVLDVVADRIFSQAKVV</sequence>
<dbReference type="OrthoDB" id="7328575at2"/>
<dbReference type="Pfam" id="PF00441">
    <property type="entry name" value="Acyl-CoA_dh_1"/>
    <property type="match status" value="1"/>
</dbReference>
<dbReference type="InterPro" id="IPR037069">
    <property type="entry name" value="AcylCoA_DH/ox_N_sf"/>
</dbReference>
<evidence type="ECO:0000313" key="9">
    <source>
        <dbReference type="Proteomes" id="UP000192707"/>
    </source>
</evidence>
<dbReference type="SUPFAM" id="SSF56645">
    <property type="entry name" value="Acyl-CoA dehydrogenase NM domain-like"/>
    <property type="match status" value="1"/>
</dbReference>
<evidence type="ECO:0008006" key="10">
    <source>
        <dbReference type="Google" id="ProtNLM"/>
    </source>
</evidence>
<dbReference type="InterPro" id="IPR009075">
    <property type="entry name" value="AcylCo_DH/oxidase_C"/>
</dbReference>
<dbReference type="RefSeq" id="WP_083065780.1">
    <property type="nucleotide sequence ID" value="NZ_MVHG01000051.1"/>
</dbReference>
<dbReference type="CDD" id="cd00567">
    <property type="entry name" value="ACAD"/>
    <property type="match status" value="1"/>
</dbReference>
<evidence type="ECO:0000256" key="5">
    <source>
        <dbReference type="ARBA" id="ARBA00023002"/>
    </source>
</evidence>
<comment type="similarity">
    <text evidence="2">Belongs to the acyl-CoA dehydrogenase family.</text>
</comment>
<proteinExistence type="inferred from homology"/>
<comment type="cofactor">
    <cofactor evidence="1">
        <name>FAD</name>
        <dbReference type="ChEBI" id="CHEBI:57692"/>
    </cofactor>
</comment>
<evidence type="ECO:0000259" key="7">
    <source>
        <dbReference type="Pfam" id="PF02771"/>
    </source>
</evidence>
<dbReference type="Gene3D" id="1.10.540.10">
    <property type="entry name" value="Acyl-CoA dehydrogenase/oxidase, N-terminal domain"/>
    <property type="match status" value="1"/>
</dbReference>
<dbReference type="AlphaFoldDB" id="A0A1W9ZC76"/>
<accession>A0A1W9ZC76</accession>
<dbReference type="Gene3D" id="1.20.140.10">
    <property type="entry name" value="Butyryl-CoA Dehydrogenase, subunit A, domain 3"/>
    <property type="match status" value="1"/>
</dbReference>
<feature type="domain" description="Acyl-CoA dehydrogenase/oxidase C-terminal" evidence="6">
    <location>
        <begin position="196"/>
        <end position="332"/>
    </location>
</feature>
<keyword evidence="5" id="KW-0560">Oxidoreductase</keyword>